<accession>A0A235BSX6</accession>
<protein>
    <submittedName>
        <fullName evidence="1">Uncharacterized protein</fullName>
    </submittedName>
</protein>
<dbReference type="Proteomes" id="UP000215215">
    <property type="component" value="Unassembled WGS sequence"/>
</dbReference>
<dbReference type="AlphaFoldDB" id="A0A235BSX6"/>
<comment type="caution">
    <text evidence="1">The sequence shown here is derived from an EMBL/GenBank/DDBJ whole genome shotgun (WGS) entry which is preliminary data.</text>
</comment>
<evidence type="ECO:0000313" key="2">
    <source>
        <dbReference type="Proteomes" id="UP000215215"/>
    </source>
</evidence>
<gene>
    <name evidence="1" type="ORF">CH333_05345</name>
</gene>
<proteinExistence type="predicted"/>
<dbReference type="EMBL" id="NOZQ01000109">
    <property type="protein sequence ID" value="OYD15600.1"/>
    <property type="molecule type" value="Genomic_DNA"/>
</dbReference>
<organism evidence="1 2">
    <name type="scientific">candidate division WOR-3 bacterium JGI_Cruoil_03_44_89</name>
    <dbReference type="NCBI Taxonomy" id="1973748"/>
    <lineage>
        <taxon>Bacteria</taxon>
        <taxon>Bacteria division WOR-3</taxon>
    </lineage>
</organism>
<evidence type="ECO:0000313" key="1">
    <source>
        <dbReference type="EMBL" id="OYD15600.1"/>
    </source>
</evidence>
<reference evidence="1 2" key="1">
    <citation type="submission" date="2017-07" db="EMBL/GenBank/DDBJ databases">
        <title>Recovery of genomes from metagenomes via a dereplication, aggregation, and scoring strategy.</title>
        <authorList>
            <person name="Sieber C.M."/>
            <person name="Probst A.J."/>
            <person name="Sharrar A."/>
            <person name="Thomas B.C."/>
            <person name="Hess M."/>
            <person name="Tringe S.G."/>
            <person name="Banfield J.F."/>
        </authorList>
    </citation>
    <scope>NUCLEOTIDE SEQUENCE [LARGE SCALE GENOMIC DNA]</scope>
    <source>
        <strain evidence="1">JGI_Cruoil_03_44_89</strain>
    </source>
</reference>
<sequence length="96" mass="11067">MKEDLEFLGKFPKDRNELYIVYELYTFDNLFRLLLTNGFDHEESLYFILCNCSLSALVFQERIHNKGYKKLSAKDASPTDLTACKAGLICDLGSMK</sequence>
<name>A0A235BSX6_UNCW3</name>